<dbReference type="NCBIfam" id="TIGR01499">
    <property type="entry name" value="folC"/>
    <property type="match status" value="1"/>
</dbReference>
<comment type="catalytic activity">
    <reaction evidence="12">
        <text>(6S)-5,6,7,8-tetrahydrofolyl-(gamma-L-Glu)(n) + L-glutamate + ATP = (6S)-5,6,7,8-tetrahydrofolyl-(gamma-L-Glu)(n+1) + ADP + phosphate + H(+)</text>
        <dbReference type="Rhea" id="RHEA:10580"/>
        <dbReference type="Rhea" id="RHEA-COMP:14738"/>
        <dbReference type="Rhea" id="RHEA-COMP:14740"/>
        <dbReference type="ChEBI" id="CHEBI:15378"/>
        <dbReference type="ChEBI" id="CHEBI:29985"/>
        <dbReference type="ChEBI" id="CHEBI:30616"/>
        <dbReference type="ChEBI" id="CHEBI:43474"/>
        <dbReference type="ChEBI" id="CHEBI:141005"/>
        <dbReference type="ChEBI" id="CHEBI:456216"/>
        <dbReference type="EC" id="6.3.2.17"/>
    </reaction>
</comment>
<dbReference type="InterPro" id="IPR018109">
    <property type="entry name" value="Folylpolyglutamate_synth_CS"/>
</dbReference>
<evidence type="ECO:0000313" key="14">
    <source>
        <dbReference type="Proteomes" id="UP001590951"/>
    </source>
</evidence>
<evidence type="ECO:0000256" key="11">
    <source>
        <dbReference type="ARBA" id="ARBA00030876"/>
    </source>
</evidence>
<keyword evidence="6" id="KW-0479">Metal-binding</keyword>
<sequence length="409" mass="45247">MNKVGLYTSPHLRFVRERIRINNEPLSEAAFAKYFFETWDRLEESARVQGEPTDTSCKPVYFRYLCLMAFHTYIREGVNTAIIECGIGGEFDSTNILVAPRVTGITSLGIDHTIMLGNTIEEIAWHKGGIMKAGAPCFTAPQPPTALEVLCKRAADISVELHVVERDPALKNIKLGLAADFQQTNASLAIAIADYHLYALGHGHPRHGDDLPPEFIRGLEQVRWAGRCETRYEQNIIWHIDSGHTLESIEAASSWFASLIPPAATTGGKRTRILLFNQQVRDANALAKVLHTTLAAALQDERPFTHAVFCTNITFKEAGYRPDLMSLNMSGKAIDALEVQNGLAETWRGIDEQTKVEVKGTIEEAVEWCRDIARDDEDKVMVLITGSTHLVGGFLEVLETGGKKGDSSS</sequence>
<comment type="similarity">
    <text evidence="2">Belongs to the folylpolyglutamate synthase family.</text>
</comment>
<keyword evidence="9" id="KW-0460">Magnesium</keyword>
<dbReference type="InterPro" id="IPR001645">
    <property type="entry name" value="Folylpolyglutamate_synth"/>
</dbReference>
<proteinExistence type="inferred from homology"/>
<gene>
    <name evidence="13" type="ORF">ABVK25_001541</name>
</gene>
<dbReference type="Proteomes" id="UP001590951">
    <property type="component" value="Unassembled WGS sequence"/>
</dbReference>
<dbReference type="Gene3D" id="3.40.1190.10">
    <property type="entry name" value="Mur-like, catalytic domain"/>
    <property type="match status" value="1"/>
</dbReference>
<dbReference type="PROSITE" id="PS01012">
    <property type="entry name" value="FOLYLPOLYGLU_SYNT_2"/>
    <property type="match status" value="1"/>
</dbReference>
<evidence type="ECO:0000256" key="10">
    <source>
        <dbReference type="ARBA" id="ARBA00030592"/>
    </source>
</evidence>
<evidence type="ECO:0000256" key="2">
    <source>
        <dbReference type="ARBA" id="ARBA00008276"/>
    </source>
</evidence>
<keyword evidence="14" id="KW-1185">Reference proteome</keyword>
<dbReference type="SUPFAM" id="SSF53244">
    <property type="entry name" value="MurD-like peptide ligases, peptide-binding domain"/>
    <property type="match status" value="1"/>
</dbReference>
<keyword evidence="5" id="KW-0436">Ligase</keyword>
<dbReference type="PANTHER" id="PTHR11136">
    <property type="entry name" value="FOLYLPOLYGLUTAMATE SYNTHASE-RELATED"/>
    <property type="match status" value="1"/>
</dbReference>
<dbReference type="PANTHER" id="PTHR11136:SF5">
    <property type="entry name" value="FOLYLPOLYGLUTAMATE SYNTHASE, MITOCHONDRIAL"/>
    <property type="match status" value="1"/>
</dbReference>
<organism evidence="13 14">
    <name type="scientific">Lepraria finkii</name>
    <dbReference type="NCBI Taxonomy" id="1340010"/>
    <lineage>
        <taxon>Eukaryota</taxon>
        <taxon>Fungi</taxon>
        <taxon>Dikarya</taxon>
        <taxon>Ascomycota</taxon>
        <taxon>Pezizomycotina</taxon>
        <taxon>Lecanoromycetes</taxon>
        <taxon>OSLEUM clade</taxon>
        <taxon>Lecanoromycetidae</taxon>
        <taxon>Lecanorales</taxon>
        <taxon>Lecanorineae</taxon>
        <taxon>Stereocaulaceae</taxon>
        <taxon>Lepraria</taxon>
    </lineage>
</organism>
<dbReference type="InterPro" id="IPR036615">
    <property type="entry name" value="Mur_ligase_C_dom_sf"/>
</dbReference>
<keyword evidence="4" id="KW-0554">One-carbon metabolism</keyword>
<evidence type="ECO:0000256" key="8">
    <source>
        <dbReference type="ARBA" id="ARBA00022840"/>
    </source>
</evidence>
<evidence type="ECO:0000313" key="13">
    <source>
        <dbReference type="EMBL" id="KAL2057924.1"/>
    </source>
</evidence>
<name>A0ABR4BJC7_9LECA</name>
<dbReference type="EMBL" id="JBHFEH010000003">
    <property type="protein sequence ID" value="KAL2057924.1"/>
    <property type="molecule type" value="Genomic_DNA"/>
</dbReference>
<reference evidence="13 14" key="1">
    <citation type="submission" date="2024-09" db="EMBL/GenBank/DDBJ databases">
        <title>Rethinking Asexuality: The Enigmatic Case of Functional Sexual Genes in Lepraria (Stereocaulaceae).</title>
        <authorList>
            <person name="Doellman M."/>
            <person name="Sun Y."/>
            <person name="Barcenas-Pena A."/>
            <person name="Lumbsch H.T."/>
            <person name="Grewe F."/>
        </authorList>
    </citation>
    <scope>NUCLEOTIDE SEQUENCE [LARGE SCALE GENOMIC DNA]</scope>
    <source>
        <strain evidence="13 14">Grewe 0041</strain>
    </source>
</reference>
<protein>
    <recommendedName>
        <fullName evidence="3">tetrahydrofolate synthase</fullName>
        <ecNumber evidence="3">6.3.2.17</ecNumber>
    </recommendedName>
    <alternativeName>
        <fullName evidence="11">Folylpoly-gamma-glutamate synthetase</fullName>
    </alternativeName>
    <alternativeName>
        <fullName evidence="10">Tetrahydrofolylpolyglutamate synthase</fullName>
    </alternativeName>
</protein>
<dbReference type="SUPFAM" id="SSF53623">
    <property type="entry name" value="MurD-like peptide ligases, catalytic domain"/>
    <property type="match status" value="1"/>
</dbReference>
<evidence type="ECO:0000256" key="12">
    <source>
        <dbReference type="ARBA" id="ARBA00047493"/>
    </source>
</evidence>
<evidence type="ECO:0000256" key="9">
    <source>
        <dbReference type="ARBA" id="ARBA00022842"/>
    </source>
</evidence>
<keyword evidence="8" id="KW-0067">ATP-binding</keyword>
<evidence type="ECO:0000256" key="1">
    <source>
        <dbReference type="ARBA" id="ARBA00005150"/>
    </source>
</evidence>
<evidence type="ECO:0000256" key="7">
    <source>
        <dbReference type="ARBA" id="ARBA00022741"/>
    </source>
</evidence>
<evidence type="ECO:0000256" key="3">
    <source>
        <dbReference type="ARBA" id="ARBA00013025"/>
    </source>
</evidence>
<evidence type="ECO:0000256" key="5">
    <source>
        <dbReference type="ARBA" id="ARBA00022598"/>
    </source>
</evidence>
<keyword evidence="7" id="KW-0547">Nucleotide-binding</keyword>
<evidence type="ECO:0000256" key="4">
    <source>
        <dbReference type="ARBA" id="ARBA00022563"/>
    </source>
</evidence>
<evidence type="ECO:0000256" key="6">
    <source>
        <dbReference type="ARBA" id="ARBA00022723"/>
    </source>
</evidence>
<dbReference type="InterPro" id="IPR036565">
    <property type="entry name" value="Mur-like_cat_sf"/>
</dbReference>
<dbReference type="EC" id="6.3.2.17" evidence="3"/>
<dbReference type="Gene3D" id="3.90.190.20">
    <property type="entry name" value="Mur ligase, C-terminal domain"/>
    <property type="match status" value="1"/>
</dbReference>
<accession>A0ABR4BJC7</accession>
<comment type="pathway">
    <text evidence="1">Cofactor biosynthesis; tetrahydrofolylpolyglutamate biosynthesis.</text>
</comment>
<comment type="caution">
    <text evidence="13">The sequence shown here is derived from an EMBL/GenBank/DDBJ whole genome shotgun (WGS) entry which is preliminary data.</text>
</comment>